<keyword evidence="3" id="KW-1133">Transmembrane helix</keyword>
<dbReference type="GO" id="GO:0016020">
    <property type="term" value="C:membrane"/>
    <property type="evidence" value="ECO:0007669"/>
    <property type="project" value="UniProtKB-SubCell"/>
</dbReference>
<comment type="caution">
    <text evidence="5">The sequence shown here is derived from an EMBL/GenBank/DDBJ whole genome shotgun (WGS) entry which is preliminary data.</text>
</comment>
<organism evidence="5 6">
    <name type="scientific">Effrenium voratum</name>
    <dbReference type="NCBI Taxonomy" id="2562239"/>
    <lineage>
        <taxon>Eukaryota</taxon>
        <taxon>Sar</taxon>
        <taxon>Alveolata</taxon>
        <taxon>Dinophyceae</taxon>
        <taxon>Suessiales</taxon>
        <taxon>Symbiodiniaceae</taxon>
        <taxon>Effrenium</taxon>
    </lineage>
</organism>
<keyword evidence="2" id="KW-0812">Transmembrane</keyword>
<evidence type="ECO:0000313" key="5">
    <source>
        <dbReference type="EMBL" id="CAJ1403912.1"/>
    </source>
</evidence>
<dbReference type="InterPro" id="IPR027359">
    <property type="entry name" value="Volt_channel_dom_sf"/>
</dbReference>
<name>A0AA36NEA5_9DINO</name>
<evidence type="ECO:0000256" key="3">
    <source>
        <dbReference type="ARBA" id="ARBA00022989"/>
    </source>
</evidence>
<evidence type="ECO:0000313" key="6">
    <source>
        <dbReference type="Proteomes" id="UP001178507"/>
    </source>
</evidence>
<evidence type="ECO:0000256" key="4">
    <source>
        <dbReference type="ARBA" id="ARBA00023136"/>
    </source>
</evidence>
<evidence type="ECO:0000256" key="2">
    <source>
        <dbReference type="ARBA" id="ARBA00022692"/>
    </source>
</evidence>
<dbReference type="Gene3D" id="1.20.120.350">
    <property type="entry name" value="Voltage-gated potassium channels. Chain C"/>
    <property type="match status" value="1"/>
</dbReference>
<dbReference type="Proteomes" id="UP001178507">
    <property type="component" value="Unassembled WGS sequence"/>
</dbReference>
<keyword evidence="4" id="KW-0472">Membrane</keyword>
<gene>
    <name evidence="5" type="ORF">EVOR1521_LOCUS26475</name>
</gene>
<keyword evidence="6" id="KW-1185">Reference proteome</keyword>
<proteinExistence type="predicted"/>
<sequence length="82" mass="9339">MESIRVVPCAGTEINTCVPLEPRWMKTAELVCVWIFTLEILLRLICAPQARRELLNHRFLIAVITDHQSQVQGAPGWNTIRA</sequence>
<accession>A0AA36NEA5</accession>
<evidence type="ECO:0000256" key="1">
    <source>
        <dbReference type="ARBA" id="ARBA00004141"/>
    </source>
</evidence>
<reference evidence="5" key="1">
    <citation type="submission" date="2023-08" db="EMBL/GenBank/DDBJ databases">
        <authorList>
            <person name="Chen Y."/>
            <person name="Shah S."/>
            <person name="Dougan E. K."/>
            <person name="Thang M."/>
            <person name="Chan C."/>
        </authorList>
    </citation>
    <scope>NUCLEOTIDE SEQUENCE</scope>
</reference>
<dbReference type="AlphaFoldDB" id="A0AA36NEA5"/>
<dbReference type="EMBL" id="CAUJNA010003516">
    <property type="protein sequence ID" value="CAJ1403912.1"/>
    <property type="molecule type" value="Genomic_DNA"/>
</dbReference>
<protein>
    <submittedName>
        <fullName evidence="5">Uncharacterized protein</fullName>
    </submittedName>
</protein>
<comment type="subcellular location">
    <subcellularLocation>
        <location evidence="1">Membrane</location>
        <topology evidence="1">Multi-pass membrane protein</topology>
    </subcellularLocation>
</comment>